<dbReference type="EMBL" id="JAGGMR010000001">
    <property type="protein sequence ID" value="MBP2188948.1"/>
    <property type="molecule type" value="Genomic_DNA"/>
</dbReference>
<dbReference type="RefSeq" id="WP_245365878.1">
    <property type="nucleotide sequence ID" value="NZ_JAGGMR010000001.1"/>
</dbReference>
<proteinExistence type="predicted"/>
<accession>A0ABS4QCX2</accession>
<comment type="caution">
    <text evidence="1">The sequence shown here is derived from an EMBL/GenBank/DDBJ whole genome shotgun (WGS) entry which is preliminary data.</text>
</comment>
<name>A0ABS4QCX2_9NOCA</name>
<evidence type="ECO:0000313" key="1">
    <source>
        <dbReference type="EMBL" id="MBP2188948.1"/>
    </source>
</evidence>
<evidence type="ECO:0000313" key="2">
    <source>
        <dbReference type="Proteomes" id="UP001519325"/>
    </source>
</evidence>
<reference evidence="1 2" key="1">
    <citation type="submission" date="2021-03" db="EMBL/GenBank/DDBJ databases">
        <title>Sequencing the genomes of 1000 actinobacteria strains.</title>
        <authorList>
            <person name="Klenk H.-P."/>
        </authorList>
    </citation>
    <scope>NUCLEOTIDE SEQUENCE [LARGE SCALE GENOMIC DNA]</scope>
    <source>
        <strain evidence="1 2">DSM 45516</strain>
    </source>
</reference>
<protein>
    <submittedName>
        <fullName evidence="1">Uncharacterized protein</fullName>
    </submittedName>
</protein>
<keyword evidence="2" id="KW-1185">Reference proteome</keyword>
<dbReference type="Proteomes" id="UP001519325">
    <property type="component" value="Unassembled WGS sequence"/>
</dbReference>
<sequence>MEGIVVMAGLGTVGIYREMYQGKEHLPSLRESQAVRALTDQQQILGYMRAGTPVFDVLEDVVDLVDNSTVIPGGPSLISDGRWIWRVDSIHYLTHYRLAFPETFVQHVRGSDYRPPVTIPATDEFDAAVLSFF</sequence>
<organism evidence="1 2">
    <name type="scientific">Nocardia goodfellowii</name>
    <dbReference type="NCBI Taxonomy" id="882446"/>
    <lineage>
        <taxon>Bacteria</taxon>
        <taxon>Bacillati</taxon>
        <taxon>Actinomycetota</taxon>
        <taxon>Actinomycetes</taxon>
        <taxon>Mycobacteriales</taxon>
        <taxon>Nocardiaceae</taxon>
        <taxon>Nocardia</taxon>
    </lineage>
</organism>
<gene>
    <name evidence="1" type="ORF">BJ987_001849</name>
</gene>